<keyword evidence="9" id="KW-0472">Membrane</keyword>
<dbReference type="AlphaFoldDB" id="A0A7K8LNL9"/>
<dbReference type="EMBL" id="VWPR01003619">
    <property type="protein sequence ID" value="NXE30023.1"/>
    <property type="molecule type" value="Genomic_DNA"/>
</dbReference>
<keyword evidence="8" id="KW-0333">Golgi apparatus</keyword>
<keyword evidence="11" id="KW-1185">Reference proteome</keyword>
<keyword evidence="5" id="KW-0812">Transmembrane</keyword>
<evidence type="ECO:0000256" key="8">
    <source>
        <dbReference type="ARBA" id="ARBA00023034"/>
    </source>
</evidence>
<dbReference type="Proteomes" id="UP000560386">
    <property type="component" value="Unassembled WGS sequence"/>
</dbReference>
<protein>
    <submittedName>
        <fullName evidence="10">B3GT2 galactosyltransferase</fullName>
    </submittedName>
</protein>
<feature type="non-terminal residue" evidence="10">
    <location>
        <position position="74"/>
    </location>
</feature>
<gene>
    <name evidence="10" type="primary">B3galt2_1</name>
    <name evidence="10" type="ORF">ARDKOR_R15020</name>
</gene>
<dbReference type="GO" id="GO:0016758">
    <property type="term" value="F:hexosyltransferase activity"/>
    <property type="evidence" value="ECO:0007669"/>
    <property type="project" value="InterPro"/>
</dbReference>
<evidence type="ECO:0000256" key="6">
    <source>
        <dbReference type="ARBA" id="ARBA00022968"/>
    </source>
</evidence>
<feature type="non-terminal residue" evidence="10">
    <location>
        <position position="1"/>
    </location>
</feature>
<evidence type="ECO:0000313" key="10">
    <source>
        <dbReference type="EMBL" id="NXE30023.1"/>
    </source>
</evidence>
<dbReference type="Pfam" id="PF01762">
    <property type="entry name" value="Galactosyl_T"/>
    <property type="match status" value="1"/>
</dbReference>
<evidence type="ECO:0000256" key="5">
    <source>
        <dbReference type="ARBA" id="ARBA00022692"/>
    </source>
</evidence>
<evidence type="ECO:0000256" key="7">
    <source>
        <dbReference type="ARBA" id="ARBA00022989"/>
    </source>
</evidence>
<sequence length="74" mass="8180">PHKCRERAPFLVLLVVTEPTDTAGRNAIRQTWGNESAVPGVSVLRLFLLGVHPVFRRALGPVLEEESQLHGDLL</sequence>
<keyword evidence="7" id="KW-1133">Transmembrane helix</keyword>
<evidence type="ECO:0000313" key="11">
    <source>
        <dbReference type="Proteomes" id="UP000560386"/>
    </source>
</evidence>
<name>A0A7K8LNL9_9AVES</name>
<accession>A0A7K8LNL9</accession>
<dbReference type="InterPro" id="IPR002659">
    <property type="entry name" value="Glyco_trans_31"/>
</dbReference>
<keyword evidence="4 10" id="KW-0808">Transferase</keyword>
<keyword evidence="6" id="KW-0735">Signal-anchor</keyword>
<comment type="similarity">
    <text evidence="2">Belongs to the glycosyltransferase 31 family.</text>
</comment>
<comment type="caution">
    <text evidence="10">The sequence shown here is derived from an EMBL/GenBank/DDBJ whole genome shotgun (WGS) entry which is preliminary data.</text>
</comment>
<keyword evidence="3 10" id="KW-0328">Glycosyltransferase</keyword>
<evidence type="ECO:0000256" key="3">
    <source>
        <dbReference type="ARBA" id="ARBA00022676"/>
    </source>
</evidence>
<evidence type="ECO:0000256" key="2">
    <source>
        <dbReference type="ARBA" id="ARBA00008661"/>
    </source>
</evidence>
<evidence type="ECO:0000256" key="1">
    <source>
        <dbReference type="ARBA" id="ARBA00004323"/>
    </source>
</evidence>
<evidence type="ECO:0000256" key="9">
    <source>
        <dbReference type="ARBA" id="ARBA00023136"/>
    </source>
</evidence>
<comment type="subcellular location">
    <subcellularLocation>
        <location evidence="1">Golgi apparatus membrane</location>
        <topology evidence="1">Single-pass type II membrane protein</topology>
    </subcellularLocation>
</comment>
<organism evidence="10 11">
    <name type="scientific">Ardeotis kori</name>
    <dbReference type="NCBI Taxonomy" id="89386"/>
    <lineage>
        <taxon>Eukaryota</taxon>
        <taxon>Metazoa</taxon>
        <taxon>Chordata</taxon>
        <taxon>Craniata</taxon>
        <taxon>Vertebrata</taxon>
        <taxon>Euteleostomi</taxon>
        <taxon>Archelosauria</taxon>
        <taxon>Archosauria</taxon>
        <taxon>Dinosauria</taxon>
        <taxon>Saurischia</taxon>
        <taxon>Theropoda</taxon>
        <taxon>Coelurosauria</taxon>
        <taxon>Aves</taxon>
        <taxon>Neognathae</taxon>
        <taxon>Neoaves</taxon>
        <taxon>Otidimorphae</taxon>
        <taxon>Otidiformes</taxon>
        <taxon>Otididae</taxon>
        <taxon>Ardeotis</taxon>
    </lineage>
</organism>
<dbReference type="GO" id="GO:0000139">
    <property type="term" value="C:Golgi membrane"/>
    <property type="evidence" value="ECO:0007669"/>
    <property type="project" value="UniProtKB-SubCell"/>
</dbReference>
<proteinExistence type="inferred from homology"/>
<evidence type="ECO:0000256" key="4">
    <source>
        <dbReference type="ARBA" id="ARBA00022679"/>
    </source>
</evidence>
<reference evidence="10 11" key="1">
    <citation type="submission" date="2019-09" db="EMBL/GenBank/DDBJ databases">
        <title>Bird 10,000 Genomes (B10K) Project - Family phase.</title>
        <authorList>
            <person name="Zhang G."/>
        </authorList>
    </citation>
    <scope>NUCLEOTIDE SEQUENCE [LARGE SCALE GENOMIC DNA]</scope>
    <source>
        <strain evidence="10">B10K-CU-031-01</strain>
        <tissue evidence="10">Muscle</tissue>
    </source>
</reference>